<dbReference type="Pfam" id="PF13409">
    <property type="entry name" value="GST_N_2"/>
    <property type="match status" value="1"/>
</dbReference>
<dbReference type="Gene3D" id="1.20.1050.10">
    <property type="match status" value="1"/>
</dbReference>
<dbReference type="GO" id="GO:0016034">
    <property type="term" value="F:maleylacetoacetate isomerase activity"/>
    <property type="evidence" value="ECO:0007669"/>
    <property type="project" value="TreeGrafter"/>
</dbReference>
<evidence type="ECO:0000259" key="1">
    <source>
        <dbReference type="PROSITE" id="PS50404"/>
    </source>
</evidence>
<dbReference type="Proteomes" id="UP000246569">
    <property type="component" value="Unassembled WGS sequence"/>
</dbReference>
<evidence type="ECO:0000313" key="2">
    <source>
        <dbReference type="EMBL" id="PWV60125.1"/>
    </source>
</evidence>
<dbReference type="SUPFAM" id="SSF47616">
    <property type="entry name" value="GST C-terminal domain-like"/>
    <property type="match status" value="1"/>
</dbReference>
<dbReference type="EMBL" id="QGTJ01000008">
    <property type="protein sequence ID" value="PWV60125.1"/>
    <property type="molecule type" value="Genomic_DNA"/>
</dbReference>
<name>A0A317MSN4_9GAMM</name>
<dbReference type="InterPro" id="IPR004045">
    <property type="entry name" value="Glutathione_S-Trfase_N"/>
</dbReference>
<keyword evidence="3" id="KW-1185">Reference proteome</keyword>
<dbReference type="PANTHER" id="PTHR42673:SF4">
    <property type="entry name" value="MALEYLACETOACETATE ISOMERASE"/>
    <property type="match status" value="1"/>
</dbReference>
<protein>
    <submittedName>
        <fullName evidence="2">Glutathione S-transferase</fullName>
    </submittedName>
</protein>
<accession>A0A317MSN4</accession>
<dbReference type="SUPFAM" id="SSF52833">
    <property type="entry name" value="Thioredoxin-like"/>
    <property type="match status" value="1"/>
</dbReference>
<proteinExistence type="predicted"/>
<dbReference type="GO" id="GO:0006559">
    <property type="term" value="P:L-phenylalanine catabolic process"/>
    <property type="evidence" value="ECO:0007669"/>
    <property type="project" value="TreeGrafter"/>
</dbReference>
<dbReference type="PANTHER" id="PTHR42673">
    <property type="entry name" value="MALEYLACETOACETATE ISOMERASE"/>
    <property type="match status" value="1"/>
</dbReference>
<dbReference type="SFLD" id="SFLDS00019">
    <property type="entry name" value="Glutathione_Transferase_(cytos"/>
    <property type="match status" value="1"/>
</dbReference>
<gene>
    <name evidence="2" type="ORF">C7443_10854</name>
</gene>
<organism evidence="2 3">
    <name type="scientific">Plasticicumulans acidivorans</name>
    <dbReference type="NCBI Taxonomy" id="886464"/>
    <lineage>
        <taxon>Bacteria</taxon>
        <taxon>Pseudomonadati</taxon>
        <taxon>Pseudomonadota</taxon>
        <taxon>Gammaproteobacteria</taxon>
        <taxon>Candidatus Competibacteraceae</taxon>
        <taxon>Plasticicumulans</taxon>
    </lineage>
</organism>
<dbReference type="GO" id="GO:0006749">
    <property type="term" value="P:glutathione metabolic process"/>
    <property type="evidence" value="ECO:0007669"/>
    <property type="project" value="TreeGrafter"/>
</dbReference>
<dbReference type="AlphaFoldDB" id="A0A317MSN4"/>
<evidence type="ECO:0000313" key="3">
    <source>
        <dbReference type="Proteomes" id="UP000246569"/>
    </source>
</evidence>
<dbReference type="InterPro" id="IPR036282">
    <property type="entry name" value="Glutathione-S-Trfase_C_sf"/>
</dbReference>
<dbReference type="CDD" id="cd03194">
    <property type="entry name" value="GST_C_3"/>
    <property type="match status" value="1"/>
</dbReference>
<dbReference type="InterPro" id="IPR040079">
    <property type="entry name" value="Glutathione_S-Trfase"/>
</dbReference>
<keyword evidence="2" id="KW-0808">Transferase</keyword>
<comment type="caution">
    <text evidence="2">The sequence shown here is derived from an EMBL/GenBank/DDBJ whole genome shotgun (WGS) entry which is preliminary data.</text>
</comment>
<dbReference type="CDD" id="cd03043">
    <property type="entry name" value="GST_N_1"/>
    <property type="match status" value="1"/>
</dbReference>
<dbReference type="InterPro" id="IPR036249">
    <property type="entry name" value="Thioredoxin-like_sf"/>
</dbReference>
<reference evidence="2 3" key="1">
    <citation type="submission" date="2018-05" db="EMBL/GenBank/DDBJ databases">
        <title>Genomic Encyclopedia of Type Strains, Phase IV (KMG-IV): sequencing the most valuable type-strain genomes for metagenomic binning, comparative biology and taxonomic classification.</title>
        <authorList>
            <person name="Goeker M."/>
        </authorList>
    </citation>
    <scope>NUCLEOTIDE SEQUENCE [LARGE SCALE GENOMIC DNA]</scope>
    <source>
        <strain evidence="2 3">DSM 23606</strain>
    </source>
</reference>
<dbReference type="PROSITE" id="PS50404">
    <property type="entry name" value="GST_NTER"/>
    <property type="match status" value="1"/>
</dbReference>
<feature type="domain" description="GST N-terminal" evidence="1">
    <location>
        <begin position="4"/>
        <end position="84"/>
    </location>
</feature>
<dbReference type="GO" id="GO:0004364">
    <property type="term" value="F:glutathione transferase activity"/>
    <property type="evidence" value="ECO:0007669"/>
    <property type="project" value="TreeGrafter"/>
</dbReference>
<dbReference type="Gene3D" id="3.40.30.10">
    <property type="entry name" value="Glutaredoxin"/>
    <property type="match status" value="1"/>
</dbReference>
<sequence>MSAMTLVIGNKNYSSWSLRPWLLLRQLGLSFDELRLPLDTAEFDERIKALSPSGRVPVLQHAGRVIWDSLAIIEYVNDVLAPGRAWPQEAGSRAQARCYAAEMHSGFFALRNEMPMNIRARRRVQPSADCLADIARIQALWTDARSAHAADGPWLFGEFCAADAMFAPVVLRLRTYGVALSPPLAAYCDTLIGCAPMQAWIAAALQETEILSADEAGEER</sequence>